<dbReference type="Gene3D" id="3.40.190.10">
    <property type="entry name" value="Periplasmic binding protein-like II"/>
    <property type="match status" value="2"/>
</dbReference>
<evidence type="ECO:0000259" key="16">
    <source>
        <dbReference type="PROSITE" id="PS50109"/>
    </source>
</evidence>
<dbReference type="Pfam" id="PF00497">
    <property type="entry name" value="SBP_bac_3"/>
    <property type="match status" value="1"/>
</dbReference>
<dbReference type="Pfam" id="PF00072">
    <property type="entry name" value="Response_reg"/>
    <property type="match status" value="1"/>
</dbReference>
<evidence type="ECO:0000256" key="4">
    <source>
        <dbReference type="ARBA" id="ARBA00022679"/>
    </source>
</evidence>
<evidence type="ECO:0000256" key="5">
    <source>
        <dbReference type="ARBA" id="ARBA00022729"/>
    </source>
</evidence>
<dbReference type="PRINTS" id="PR00344">
    <property type="entry name" value="BCTRLSENSOR"/>
</dbReference>
<keyword evidence="3 15" id="KW-0597">Phosphoprotein</keyword>
<dbReference type="PROSITE" id="PS50110">
    <property type="entry name" value="RESPONSE_REGULATORY"/>
    <property type="match status" value="1"/>
</dbReference>
<evidence type="ECO:0000256" key="2">
    <source>
        <dbReference type="ARBA" id="ARBA00012438"/>
    </source>
</evidence>
<keyword evidence="9" id="KW-0902">Two-component regulatory system</keyword>
<dbReference type="CDD" id="cd13706">
    <property type="entry name" value="PBP2_HisK_like_1"/>
    <property type="match status" value="1"/>
</dbReference>
<dbReference type="AlphaFoldDB" id="A0A4Q9H1Z6"/>
<dbReference type="FunFam" id="3.30.565.10:FF:000010">
    <property type="entry name" value="Sensor histidine kinase RcsC"/>
    <property type="match status" value="1"/>
</dbReference>
<evidence type="ECO:0000256" key="14">
    <source>
        <dbReference type="ARBA" id="ARBA00070152"/>
    </source>
</evidence>
<dbReference type="SUPFAM" id="SSF55874">
    <property type="entry name" value="ATPase domain of HSP90 chaperone/DNA topoisomerase II/histidine kinase"/>
    <property type="match status" value="1"/>
</dbReference>
<dbReference type="SMART" id="SM00062">
    <property type="entry name" value="PBPb"/>
    <property type="match status" value="1"/>
</dbReference>
<feature type="domain" description="Response regulatory" evidence="17">
    <location>
        <begin position="758"/>
        <end position="874"/>
    </location>
</feature>
<reference evidence="18 19" key="1">
    <citation type="submission" date="2019-02" db="EMBL/GenBank/DDBJ databases">
        <title>Aquabacterium sp. strain KMB7.</title>
        <authorList>
            <person name="Chen W.-M."/>
        </authorList>
    </citation>
    <scope>NUCLEOTIDE SEQUENCE [LARGE SCALE GENOMIC DNA]</scope>
    <source>
        <strain evidence="18 19">KMB7</strain>
    </source>
</reference>
<keyword evidence="8" id="KW-0067">ATP-binding</keyword>
<dbReference type="Gene3D" id="3.40.50.2300">
    <property type="match status" value="1"/>
</dbReference>
<comment type="function">
    <text evidence="11">Member of the two-component regulatory system BvgS/BvgA. Phosphorylates BvgA via a four-step phosphorelay in response to environmental signals.</text>
</comment>
<evidence type="ECO:0000256" key="7">
    <source>
        <dbReference type="ARBA" id="ARBA00022777"/>
    </source>
</evidence>
<evidence type="ECO:0000259" key="17">
    <source>
        <dbReference type="PROSITE" id="PS50110"/>
    </source>
</evidence>
<evidence type="ECO:0000313" key="19">
    <source>
        <dbReference type="Proteomes" id="UP000292120"/>
    </source>
</evidence>
<comment type="catalytic activity">
    <reaction evidence="1">
        <text>ATP + protein L-histidine = ADP + protein N-phospho-L-histidine.</text>
        <dbReference type="EC" id="2.7.13.3"/>
    </reaction>
</comment>
<dbReference type="CDD" id="cd16922">
    <property type="entry name" value="HATPase_EvgS-ArcB-TorS-like"/>
    <property type="match status" value="1"/>
</dbReference>
<dbReference type="SUPFAM" id="SSF53850">
    <property type="entry name" value="Periplasmic binding protein-like II"/>
    <property type="match status" value="1"/>
</dbReference>
<dbReference type="SUPFAM" id="SSF52172">
    <property type="entry name" value="CheY-like"/>
    <property type="match status" value="1"/>
</dbReference>
<dbReference type="InterPro" id="IPR003594">
    <property type="entry name" value="HATPase_dom"/>
</dbReference>
<dbReference type="SMART" id="SM00448">
    <property type="entry name" value="REC"/>
    <property type="match status" value="1"/>
</dbReference>
<dbReference type="InterPro" id="IPR036097">
    <property type="entry name" value="HisK_dim/P_sf"/>
</dbReference>
<dbReference type="EC" id="2.7.13.3" evidence="2"/>
<evidence type="ECO:0000256" key="10">
    <source>
        <dbReference type="ARBA" id="ARBA00023026"/>
    </source>
</evidence>
<dbReference type="InterPro" id="IPR036890">
    <property type="entry name" value="HATPase_C_sf"/>
</dbReference>
<keyword evidence="10" id="KW-0843">Virulence</keyword>
<keyword evidence="6" id="KW-0547">Nucleotide-binding</keyword>
<dbReference type="Proteomes" id="UP000292120">
    <property type="component" value="Unassembled WGS sequence"/>
</dbReference>
<dbReference type="PANTHER" id="PTHR45339">
    <property type="entry name" value="HYBRID SIGNAL TRANSDUCTION HISTIDINE KINASE J"/>
    <property type="match status" value="1"/>
</dbReference>
<keyword evidence="19" id="KW-1185">Reference proteome</keyword>
<dbReference type="Gene3D" id="3.30.565.10">
    <property type="entry name" value="Histidine kinase-like ATPase, C-terminal domain"/>
    <property type="match status" value="1"/>
</dbReference>
<evidence type="ECO:0000256" key="1">
    <source>
        <dbReference type="ARBA" id="ARBA00000085"/>
    </source>
</evidence>
<dbReference type="CDD" id="cd00082">
    <property type="entry name" value="HisKA"/>
    <property type="match status" value="1"/>
</dbReference>
<evidence type="ECO:0000256" key="15">
    <source>
        <dbReference type="PROSITE-ProRule" id="PRU00169"/>
    </source>
</evidence>
<dbReference type="SUPFAM" id="SSF47384">
    <property type="entry name" value="Homodimeric domain of signal transducing histidine kinase"/>
    <property type="match status" value="1"/>
</dbReference>
<evidence type="ECO:0000256" key="8">
    <source>
        <dbReference type="ARBA" id="ARBA00022840"/>
    </source>
</evidence>
<dbReference type="InterPro" id="IPR005467">
    <property type="entry name" value="His_kinase_dom"/>
</dbReference>
<keyword evidence="7" id="KW-0418">Kinase</keyword>
<dbReference type="OrthoDB" id="5290456at2"/>
<feature type="modified residue" description="4-aspartylphosphate" evidence="15">
    <location>
        <position position="807"/>
    </location>
</feature>
<dbReference type="Gene3D" id="1.10.287.130">
    <property type="match status" value="1"/>
</dbReference>
<dbReference type="InterPro" id="IPR001789">
    <property type="entry name" value="Sig_transdc_resp-reg_receiver"/>
</dbReference>
<organism evidence="18 19">
    <name type="scientific">Aquabacterium lacunae</name>
    <dbReference type="NCBI Taxonomy" id="2528630"/>
    <lineage>
        <taxon>Bacteria</taxon>
        <taxon>Pseudomonadati</taxon>
        <taxon>Pseudomonadota</taxon>
        <taxon>Betaproteobacteria</taxon>
        <taxon>Burkholderiales</taxon>
        <taxon>Aquabacterium</taxon>
    </lineage>
</organism>
<dbReference type="InterPro" id="IPR004358">
    <property type="entry name" value="Sig_transdc_His_kin-like_C"/>
</dbReference>
<dbReference type="InterPro" id="IPR003661">
    <property type="entry name" value="HisK_dim/P_dom"/>
</dbReference>
<evidence type="ECO:0000256" key="13">
    <source>
        <dbReference type="ARBA" id="ARBA00068150"/>
    </source>
</evidence>
<dbReference type="EMBL" id="SIXI01000001">
    <property type="protein sequence ID" value="TBO34072.1"/>
    <property type="molecule type" value="Genomic_DNA"/>
</dbReference>
<evidence type="ECO:0000256" key="3">
    <source>
        <dbReference type="ARBA" id="ARBA00022553"/>
    </source>
</evidence>
<evidence type="ECO:0000256" key="9">
    <source>
        <dbReference type="ARBA" id="ARBA00023012"/>
    </source>
</evidence>
<dbReference type="Pfam" id="PF02518">
    <property type="entry name" value="HATPase_c"/>
    <property type="match status" value="1"/>
</dbReference>
<dbReference type="InterPro" id="IPR001638">
    <property type="entry name" value="Solute-binding_3/MltF_N"/>
</dbReference>
<keyword evidence="4" id="KW-0808">Transferase</keyword>
<comment type="caution">
    <text evidence="18">The sequence shown here is derived from an EMBL/GenBank/DDBJ whole genome shotgun (WGS) entry which is preliminary data.</text>
</comment>
<dbReference type="FunFam" id="1.10.287.130:FF:000002">
    <property type="entry name" value="Two-component osmosensing histidine kinase"/>
    <property type="match status" value="1"/>
</dbReference>
<dbReference type="GO" id="GO:0000155">
    <property type="term" value="F:phosphorelay sensor kinase activity"/>
    <property type="evidence" value="ECO:0007669"/>
    <property type="project" value="InterPro"/>
</dbReference>
<dbReference type="SMART" id="SM00387">
    <property type="entry name" value="HATPase_c"/>
    <property type="match status" value="1"/>
</dbReference>
<dbReference type="CDD" id="cd17546">
    <property type="entry name" value="REC_hyHK_CKI1_RcsC-like"/>
    <property type="match status" value="1"/>
</dbReference>
<feature type="domain" description="Histidine kinase" evidence="16">
    <location>
        <begin position="483"/>
        <end position="714"/>
    </location>
</feature>
<protein>
    <recommendedName>
        <fullName evidence="13">Sensory/regulatory protein RpfC</fullName>
        <ecNumber evidence="2">2.7.13.3</ecNumber>
    </recommendedName>
    <alternativeName>
        <fullName evidence="14">Virulence sensor protein BvgS</fullName>
    </alternativeName>
</protein>
<sequence>MQSALVMHWQGFRTTTTMALRLRLITTLGLMSGLILCWLPLPIGAAGSGVPTVQAAAPPLRVVTDDNFPPFAFRDADGRATGYVVDFWQRWSHHTGRRVELTLMNWAEAQRALLRGEHDVIDLIYRTPDREALLAFSAPYSDMPVGIYRHIDIQGVRDRSSLKGFLVGVQAGDACVDELRRAGIHTQRTYPNYTELIAAAERQEVQVFCADQAPAHHYLARTGLNARYPLAFTLYTGRVHRAVQKEQHALLQVIEAGTQRIPPDERAILRKRWLPDEASQDARWTPAATWTLVTLLTGGGALLLWNVALRRRVSARTSELTEALAQLRVAHQDTLLAQEHQAQAERDRLFKVLYERAPVAMAFQRGGEVVSVNQRYLSLLGLNADDIRDPARWFERAYPDPGYRQWVVDRWAKDIANAQHHQGEVVAREYTVHRSDGLPLTLQIGGQLLDDGLLITLLDVTPLHRAREAAEAANQAKSRFLATMSHEIRTPLNAIIGLSTLLQRTPLNPQQQDHLVKLHGASKLLLGIISDILDFSKIEAGKMDLALRRYAPREVLSQVAWTLETPAHDKGLTLNTWVDPEVPDTCLGDPVRVGQVLLNLASNAVKFTERGRVDIRLLLALDDSAQDHAGGDPSAQPMLRLEVQDTGIGIAPEAQDRLFEHFHQADNSTTRRHGGTGLGLAISRRLVELMGGRVGLRSAVGQGSLFWAEWPLHEPATEPNTPVQPAAPTTSAHPGALTAVQADPQPGELNTEGLNGQRVLLVEDNPLNRELAVELLQLMNLEVLTAEHGQQALDVLARESVDLVLMDMQMPVMDGLEATRRIRQEPRWQQLPILAMTANAAPEDRQRCLEAGMNEHLAKPFELSALAQLLRHWLTSVSDGR</sequence>
<comment type="subunit">
    <text evidence="12">At low DSF concentrations, interacts with RpfF.</text>
</comment>
<proteinExistence type="predicted"/>
<dbReference type="Gene3D" id="3.30.450.20">
    <property type="entry name" value="PAS domain"/>
    <property type="match status" value="1"/>
</dbReference>
<dbReference type="InterPro" id="IPR035965">
    <property type="entry name" value="PAS-like_dom_sf"/>
</dbReference>
<dbReference type="SUPFAM" id="SSF55785">
    <property type="entry name" value="PYP-like sensor domain (PAS domain)"/>
    <property type="match status" value="1"/>
</dbReference>
<accession>A0A4Q9H1Z6</accession>
<dbReference type="InterPro" id="IPR011006">
    <property type="entry name" value="CheY-like_superfamily"/>
</dbReference>
<name>A0A4Q9H1Z6_9BURK</name>
<dbReference type="SMART" id="SM00388">
    <property type="entry name" value="HisKA"/>
    <property type="match status" value="1"/>
</dbReference>
<gene>
    <name evidence="18" type="ORF">EYS42_01085</name>
</gene>
<dbReference type="Pfam" id="PF00512">
    <property type="entry name" value="HisKA"/>
    <property type="match status" value="1"/>
</dbReference>
<dbReference type="PROSITE" id="PS50109">
    <property type="entry name" value="HIS_KIN"/>
    <property type="match status" value="1"/>
</dbReference>
<evidence type="ECO:0000256" key="11">
    <source>
        <dbReference type="ARBA" id="ARBA00058004"/>
    </source>
</evidence>
<evidence type="ECO:0000256" key="6">
    <source>
        <dbReference type="ARBA" id="ARBA00022741"/>
    </source>
</evidence>
<evidence type="ECO:0000256" key="12">
    <source>
        <dbReference type="ARBA" id="ARBA00064003"/>
    </source>
</evidence>
<keyword evidence="5" id="KW-0732">Signal</keyword>
<dbReference type="PANTHER" id="PTHR45339:SF1">
    <property type="entry name" value="HYBRID SIGNAL TRANSDUCTION HISTIDINE KINASE J"/>
    <property type="match status" value="1"/>
</dbReference>
<dbReference type="GO" id="GO:0005524">
    <property type="term" value="F:ATP binding"/>
    <property type="evidence" value="ECO:0007669"/>
    <property type="project" value="UniProtKB-KW"/>
</dbReference>
<evidence type="ECO:0000313" key="18">
    <source>
        <dbReference type="EMBL" id="TBO34072.1"/>
    </source>
</evidence>